<name>A0AAJ1X5M8_9RHOB</name>
<keyword evidence="3" id="KW-1185">Reference proteome</keyword>
<proteinExistence type="predicted"/>
<gene>
    <name evidence="2" type="ORF">NOI20_06525</name>
</gene>
<dbReference type="RefSeq" id="WP_317625339.1">
    <property type="nucleotide sequence ID" value="NZ_JANFFA010000001.1"/>
</dbReference>
<reference evidence="2" key="2">
    <citation type="submission" date="2023-04" db="EMBL/GenBank/DDBJ databases">
        <title>'Rhodoalgimonas zhirmunskyi' gen. nov., isolated from a red alga.</title>
        <authorList>
            <person name="Nedashkovskaya O.I."/>
            <person name="Otstavnykh N.Y."/>
            <person name="Bystritskaya E.P."/>
            <person name="Balabanova L.A."/>
            <person name="Isaeva M.P."/>
        </authorList>
    </citation>
    <scope>NUCLEOTIDE SEQUENCE</scope>
    <source>
        <strain evidence="2">10Alg 79</strain>
    </source>
</reference>
<feature type="chain" id="PRO_5042507629" evidence="1">
    <location>
        <begin position="21"/>
        <end position="152"/>
    </location>
</feature>
<protein>
    <submittedName>
        <fullName evidence="2">Uncharacterized protein</fullName>
    </submittedName>
</protein>
<reference evidence="2" key="1">
    <citation type="submission" date="2022-07" db="EMBL/GenBank/DDBJ databases">
        <authorList>
            <person name="Otstavnykh N."/>
            <person name="Isaeva M."/>
            <person name="Bystritskaya E."/>
        </authorList>
    </citation>
    <scope>NUCLEOTIDE SEQUENCE</scope>
    <source>
        <strain evidence="2">10Alg 79</strain>
    </source>
</reference>
<comment type="caution">
    <text evidence="2">The sequence shown here is derived from an EMBL/GenBank/DDBJ whole genome shotgun (WGS) entry which is preliminary data.</text>
</comment>
<evidence type="ECO:0000313" key="2">
    <source>
        <dbReference type="EMBL" id="MDQ2093759.1"/>
    </source>
</evidence>
<dbReference type="EMBL" id="JANFFA010000001">
    <property type="protein sequence ID" value="MDQ2093759.1"/>
    <property type="molecule type" value="Genomic_DNA"/>
</dbReference>
<accession>A0AAJ1X5M8</accession>
<keyword evidence="1" id="KW-0732">Signal</keyword>
<dbReference type="AlphaFoldDB" id="A0AAJ1X5M8"/>
<evidence type="ECO:0000256" key="1">
    <source>
        <dbReference type="SAM" id="SignalP"/>
    </source>
</evidence>
<evidence type="ECO:0000313" key="3">
    <source>
        <dbReference type="Proteomes" id="UP001227162"/>
    </source>
</evidence>
<feature type="signal peptide" evidence="1">
    <location>
        <begin position="1"/>
        <end position="20"/>
    </location>
</feature>
<sequence>MKKRAFAGILLLICATMARADYVEPARGSADRKALMDALRPHAEWVLGKPVEFVISELRLAQGQGLPGPVAFAMVRAQRPGGGKIDLTTTPGVKRGDYDPGYMDGSSFQALYRKVSDTWVAVHWEVGATDAWWYDPALCEEYFAVIPEACAG</sequence>
<organism evidence="2 3">
    <name type="scientific">Rhodalgimonas zhirmunskyi</name>
    <dbReference type="NCBI Taxonomy" id="2964767"/>
    <lineage>
        <taxon>Bacteria</taxon>
        <taxon>Pseudomonadati</taxon>
        <taxon>Pseudomonadota</taxon>
        <taxon>Alphaproteobacteria</taxon>
        <taxon>Rhodobacterales</taxon>
        <taxon>Roseobacteraceae</taxon>
        <taxon>Rhodalgimonas</taxon>
    </lineage>
</organism>
<dbReference type="Proteomes" id="UP001227162">
    <property type="component" value="Unassembled WGS sequence"/>
</dbReference>